<dbReference type="RefSeq" id="WP_209469173.1">
    <property type="nucleotide sequence ID" value="NZ_BAABDR010000024.1"/>
</dbReference>
<dbReference type="InterPro" id="IPR041183">
    <property type="entry name" value="Cyclophilin-like"/>
</dbReference>
<dbReference type="Gene3D" id="1.20.1250.20">
    <property type="entry name" value="MFS general substrate transporter like domains"/>
    <property type="match status" value="1"/>
</dbReference>
<dbReference type="InterPro" id="IPR001261">
    <property type="entry name" value="ArgE/DapE_CS"/>
</dbReference>
<evidence type="ECO:0000256" key="8">
    <source>
        <dbReference type="SAM" id="Phobius"/>
    </source>
</evidence>
<evidence type="ECO:0000256" key="6">
    <source>
        <dbReference type="ARBA" id="ARBA00023136"/>
    </source>
</evidence>
<dbReference type="AlphaFoldDB" id="A0A060ZBX7"/>
<keyword evidence="5 8" id="KW-1133">Transmembrane helix</keyword>
<evidence type="ECO:0000256" key="3">
    <source>
        <dbReference type="ARBA" id="ARBA00022692"/>
    </source>
</evidence>
<evidence type="ECO:0000313" key="11">
    <source>
        <dbReference type="EMBL" id="MBP2068713.1"/>
    </source>
</evidence>
<feature type="transmembrane region" description="Helical" evidence="8">
    <location>
        <begin position="290"/>
        <end position="310"/>
    </location>
</feature>
<keyword evidence="12" id="KW-1185">Reference proteome</keyword>
<feature type="transmembrane region" description="Helical" evidence="8">
    <location>
        <begin position="128"/>
        <end position="149"/>
    </location>
</feature>
<feature type="transmembrane region" description="Helical" evidence="8">
    <location>
        <begin position="189"/>
        <end position="211"/>
    </location>
</feature>
<dbReference type="PROSITE" id="PS00758">
    <property type="entry name" value="ARGE_DAPE_CPG2_1"/>
    <property type="match status" value="1"/>
</dbReference>
<feature type="transmembrane region" description="Helical" evidence="8">
    <location>
        <begin position="353"/>
        <end position="375"/>
    </location>
</feature>
<dbReference type="HOGENOM" id="CLU_001265_61_2_11"/>
<reference evidence="10" key="1">
    <citation type="submission" date="2014-05" db="EMBL/GenBank/DDBJ databases">
        <authorList>
            <person name="Horn Fabian"/>
        </authorList>
    </citation>
    <scope>NUCLEOTIDE SEQUENCE</scope>
</reference>
<dbReference type="PANTHER" id="PTHR43124:SF3">
    <property type="entry name" value="CHLORAMPHENICOL EFFLUX PUMP RV0191"/>
    <property type="match status" value="1"/>
</dbReference>
<sequence>MDIRVTLDGRPVEATLNRSPAARDLATLLPLTLDLEDASGDLLVLGHIDTSSDRLARAERITVEPASGPPRSPYGKKSLMSPAAGPATGKLPFVVWVLAAGTFLMGTTEFVIAGLLPEIAGDLGVSVSHAGLLITAFAVGMIVGGPAMALATLRLPQRRTLVLALAVFALGHVVAVLSGSFAVVLTARVVTALATGAFWAVGFVIATAAAGPGNSTRAVGVMMGGLTLANVVGVPIGSFVGQYTGWRGPFWALAALAALASVSVGRFIPRTERWRGQVSVRAEVRALRQGRLWLALAAAVLIMGGVLATYTYITPLLTDRAGIATGAVPLVLVAFGVGALGGTAIGGRLGDRLPLATTITAAAATAVTLLVLIPLSNSPVAAVILVFLMALTGFTVNPVVTSLAVRFAGDAPTLTSALTTSAYNTGIAASSAIAGRALSSSLGLTGPALVGTVSAALTLLPLIVLALSGTTRPARIVARHTSATGPCKDETPAMNTH</sequence>
<feature type="transmembrane region" description="Helical" evidence="8">
    <location>
        <begin position="322"/>
        <end position="341"/>
    </location>
</feature>
<evidence type="ECO:0000256" key="1">
    <source>
        <dbReference type="ARBA" id="ARBA00004651"/>
    </source>
</evidence>
<dbReference type="EMBL" id="JAGGLR010000049">
    <property type="protein sequence ID" value="MBP2068713.1"/>
    <property type="molecule type" value="Genomic_DNA"/>
</dbReference>
<dbReference type="InterPro" id="IPR050189">
    <property type="entry name" value="MFS_Efflux_Transporters"/>
</dbReference>
<organism evidence="10">
    <name type="scientific">Streptomyces iranensis</name>
    <dbReference type="NCBI Taxonomy" id="576784"/>
    <lineage>
        <taxon>Bacteria</taxon>
        <taxon>Bacillati</taxon>
        <taxon>Actinomycetota</taxon>
        <taxon>Actinomycetes</taxon>
        <taxon>Kitasatosporales</taxon>
        <taxon>Streptomycetaceae</taxon>
        <taxon>Streptomyces</taxon>
        <taxon>Streptomyces violaceusniger group</taxon>
    </lineage>
</organism>
<feature type="transmembrane region" description="Helical" evidence="8">
    <location>
        <begin position="218"/>
        <end position="238"/>
    </location>
</feature>
<evidence type="ECO:0000256" key="4">
    <source>
        <dbReference type="ARBA" id="ARBA00022801"/>
    </source>
</evidence>
<dbReference type="GO" id="GO:0022857">
    <property type="term" value="F:transmembrane transporter activity"/>
    <property type="evidence" value="ECO:0007669"/>
    <property type="project" value="InterPro"/>
</dbReference>
<dbReference type="InterPro" id="IPR020846">
    <property type="entry name" value="MFS_dom"/>
</dbReference>
<comment type="subcellular location">
    <subcellularLocation>
        <location evidence="1">Cell membrane</location>
        <topology evidence="1">Multi-pass membrane protein</topology>
    </subcellularLocation>
</comment>
<feature type="domain" description="Major facilitator superfamily (MFS) profile" evidence="9">
    <location>
        <begin position="94"/>
        <end position="472"/>
    </location>
</feature>
<keyword evidence="4" id="KW-0378">Hydrolase</keyword>
<protein>
    <submittedName>
        <fullName evidence="11">DHA1 family inner membrane transport protein</fullName>
    </submittedName>
    <submittedName>
        <fullName evidence="10">Major facilitator superfamily MFS_1</fullName>
    </submittedName>
</protein>
<name>A0A060ZBX7_9ACTN</name>
<dbReference type="Proteomes" id="UP000756710">
    <property type="component" value="Unassembled WGS sequence"/>
</dbReference>
<evidence type="ECO:0000313" key="10">
    <source>
        <dbReference type="EMBL" id="CDR01357.1"/>
    </source>
</evidence>
<feature type="transmembrane region" description="Helical" evidence="8">
    <location>
        <begin position="444"/>
        <end position="467"/>
    </location>
</feature>
<dbReference type="PANTHER" id="PTHR43124">
    <property type="entry name" value="PURINE EFFLUX PUMP PBUE"/>
    <property type="match status" value="1"/>
</dbReference>
<dbReference type="Pfam" id="PF18050">
    <property type="entry name" value="Cyclophil_like2"/>
    <property type="match status" value="1"/>
</dbReference>
<evidence type="ECO:0000256" key="2">
    <source>
        <dbReference type="ARBA" id="ARBA00022475"/>
    </source>
</evidence>
<feature type="transmembrane region" description="Helical" evidence="8">
    <location>
        <begin position="250"/>
        <end position="269"/>
    </location>
</feature>
<proteinExistence type="predicted"/>
<dbReference type="InterPro" id="IPR036259">
    <property type="entry name" value="MFS_trans_sf"/>
</dbReference>
<feature type="transmembrane region" description="Helical" evidence="8">
    <location>
        <begin position="417"/>
        <end position="438"/>
    </location>
</feature>
<dbReference type="SUPFAM" id="SSF103473">
    <property type="entry name" value="MFS general substrate transporter"/>
    <property type="match status" value="1"/>
</dbReference>
<dbReference type="EMBL" id="LK022848">
    <property type="protein sequence ID" value="CDR01357.1"/>
    <property type="molecule type" value="Genomic_DNA"/>
</dbReference>
<keyword evidence="2" id="KW-1003">Cell membrane</keyword>
<feature type="transmembrane region" description="Helical" evidence="8">
    <location>
        <begin position="161"/>
        <end position="183"/>
    </location>
</feature>
<dbReference type="CDD" id="cd17324">
    <property type="entry name" value="MFS_NepI_like"/>
    <property type="match status" value="1"/>
</dbReference>
<feature type="region of interest" description="Disordered" evidence="7">
    <location>
        <begin position="61"/>
        <end position="80"/>
    </location>
</feature>
<feature type="transmembrane region" description="Helical" evidence="8">
    <location>
        <begin position="381"/>
        <end position="405"/>
    </location>
</feature>
<evidence type="ECO:0000259" key="9">
    <source>
        <dbReference type="PROSITE" id="PS50850"/>
    </source>
</evidence>
<dbReference type="InterPro" id="IPR011701">
    <property type="entry name" value="MFS"/>
</dbReference>
<accession>A0A060ZBX7</accession>
<dbReference type="Pfam" id="PF07690">
    <property type="entry name" value="MFS_1"/>
    <property type="match status" value="1"/>
</dbReference>
<gene>
    <name evidence="11" type="ORF">J2Z30_009795</name>
    <name evidence="10" type="ORF">SIRAN311</name>
</gene>
<feature type="transmembrane region" description="Helical" evidence="8">
    <location>
        <begin position="93"/>
        <end position="116"/>
    </location>
</feature>
<keyword evidence="6 8" id="KW-0472">Membrane</keyword>
<reference evidence="11 12" key="2">
    <citation type="submission" date="2021-03" db="EMBL/GenBank/DDBJ databases">
        <title>Genomic Encyclopedia of Type Strains, Phase IV (KMG-IV): sequencing the most valuable type-strain genomes for metagenomic binning, comparative biology and taxonomic classification.</title>
        <authorList>
            <person name="Goeker M."/>
        </authorList>
    </citation>
    <scope>NUCLEOTIDE SEQUENCE [LARGE SCALE GENOMIC DNA]</scope>
    <source>
        <strain evidence="11 12">DSM 41954</strain>
    </source>
</reference>
<evidence type="ECO:0000313" key="12">
    <source>
        <dbReference type="Proteomes" id="UP000756710"/>
    </source>
</evidence>
<evidence type="ECO:0000256" key="7">
    <source>
        <dbReference type="SAM" id="MobiDB-lite"/>
    </source>
</evidence>
<evidence type="ECO:0000256" key="5">
    <source>
        <dbReference type="ARBA" id="ARBA00022989"/>
    </source>
</evidence>
<dbReference type="PROSITE" id="PS50850">
    <property type="entry name" value="MFS"/>
    <property type="match status" value="1"/>
</dbReference>
<dbReference type="GO" id="GO:0005886">
    <property type="term" value="C:plasma membrane"/>
    <property type="evidence" value="ECO:0007669"/>
    <property type="project" value="UniProtKB-SubCell"/>
</dbReference>
<keyword evidence="3 8" id="KW-0812">Transmembrane</keyword>